<name>A0A1Y6D0M1_9GAMM</name>
<dbReference type="PANTHER" id="PTHR35149:SF1">
    <property type="entry name" value="DUF5655 DOMAIN-CONTAINING PROTEIN"/>
    <property type="match status" value="1"/>
</dbReference>
<dbReference type="PANTHER" id="PTHR35149">
    <property type="entry name" value="SLL5132 PROTEIN"/>
    <property type="match status" value="1"/>
</dbReference>
<evidence type="ECO:0000313" key="2">
    <source>
        <dbReference type="EMBL" id="SMF94373.1"/>
    </source>
</evidence>
<gene>
    <name evidence="2" type="ORF">SAMN02949497_1685</name>
</gene>
<proteinExistence type="predicted"/>
<sequence length="583" mass="67794">MNKDSVNIPMPQTKQSPLCDKPVGHISGRFFVPRYQRGYRWDTDNVKRLLDDLWECGGKPYSLQPIVVKPRGQAADESAQEWELIDGQQRLTTLYLIFLYIQRQGWKMNAAPYSICYETRLGSETYLTTLLPEESEACIDYFHLYRAYKCIGDWFKGRGKPLHQEVVASKLHTFLVENVRVIWYEAPDHPEDNERDSAALFARLNIGRIPLTDAELVKALLLSKSDRAKEVAAQWDMIERDLRDPDIWAFVAGTEATGEYQTHIGLLLDALAPLPEDYPRGRKRPAHYTFETLRERIERDWVAFWEQMLDMHALVLGWFREPRLHNKIGFLVASGTDFGELWNWVHREELTKSHFEGELNECIRARIAIRQSNLRDLSYEADYLKLLNILLLMNVETLSRSGQRFPFRRHVGKVWSLEHIHAQNAQGLTKKQQWEAWLREHAKALPALPNTGDLIAGIEALLAVFETADNLGSKFEALSQRVIDQLTHPDYRMTPDDGLHAIDNLALLSRDDNSRLNNAVFEVKRRLVLEIDREGGYIPICTRNVFLKYYTEEDAQQIHFWGRRDREAYYRAIVDLLQPYLTP</sequence>
<dbReference type="AlphaFoldDB" id="A0A1Y6D0M1"/>
<accession>A0A1Y6D0M1</accession>
<dbReference type="EMBL" id="FXAM01000001">
    <property type="protein sequence ID" value="SMF94373.1"/>
    <property type="molecule type" value="Genomic_DNA"/>
</dbReference>
<keyword evidence="3" id="KW-1185">Reference proteome</keyword>
<dbReference type="Pfam" id="PF03235">
    <property type="entry name" value="GmrSD_N"/>
    <property type="match status" value="1"/>
</dbReference>
<dbReference type="InterPro" id="IPR004919">
    <property type="entry name" value="GmrSD_N"/>
</dbReference>
<organism evidence="2 3">
    <name type="scientific">Methylomagnum ishizawai</name>
    <dbReference type="NCBI Taxonomy" id="1760988"/>
    <lineage>
        <taxon>Bacteria</taxon>
        <taxon>Pseudomonadati</taxon>
        <taxon>Pseudomonadota</taxon>
        <taxon>Gammaproteobacteria</taxon>
        <taxon>Methylococcales</taxon>
        <taxon>Methylococcaceae</taxon>
        <taxon>Methylomagnum</taxon>
    </lineage>
</organism>
<feature type="domain" description="GmrSD restriction endonucleases N-terminal" evidence="1">
    <location>
        <begin position="28"/>
        <end position="222"/>
    </location>
</feature>
<evidence type="ECO:0000313" key="3">
    <source>
        <dbReference type="Proteomes" id="UP000192923"/>
    </source>
</evidence>
<dbReference type="Proteomes" id="UP000192923">
    <property type="component" value="Unassembled WGS sequence"/>
</dbReference>
<evidence type="ECO:0000259" key="1">
    <source>
        <dbReference type="Pfam" id="PF03235"/>
    </source>
</evidence>
<dbReference type="STRING" id="1760988.SAMN02949497_1685"/>
<reference evidence="2 3" key="1">
    <citation type="submission" date="2016-12" db="EMBL/GenBank/DDBJ databases">
        <authorList>
            <person name="Song W.-J."/>
            <person name="Kurnit D.M."/>
        </authorList>
    </citation>
    <scope>NUCLEOTIDE SEQUENCE [LARGE SCALE GENOMIC DNA]</scope>
    <source>
        <strain evidence="2 3">175</strain>
    </source>
</reference>
<protein>
    <recommendedName>
        <fullName evidence="1">GmrSD restriction endonucleases N-terminal domain-containing protein</fullName>
    </recommendedName>
</protein>